<keyword evidence="2" id="KW-1185">Reference proteome</keyword>
<sequence length="101" mass="11951">MKNWLMGLGLITGIVFYPDVSSAIEADKKKGITHDWEKVHSHSEEHLVDTYKKKVQTLVSYHYHDYHVYRTVTVHTYRCTLHGEYKTKTHISDKRVEKQPH</sequence>
<evidence type="ECO:0000313" key="1">
    <source>
        <dbReference type="EMBL" id="SET34467.1"/>
    </source>
</evidence>
<evidence type="ECO:0000313" key="2">
    <source>
        <dbReference type="Proteomes" id="UP000199095"/>
    </source>
</evidence>
<dbReference type="Proteomes" id="UP000199095">
    <property type="component" value="Unassembled WGS sequence"/>
</dbReference>
<dbReference type="AlphaFoldDB" id="A0A1I0DRB4"/>
<reference evidence="2" key="1">
    <citation type="submission" date="2016-10" db="EMBL/GenBank/DDBJ databases">
        <authorList>
            <person name="Varghese N."/>
            <person name="Submissions S."/>
        </authorList>
    </citation>
    <scope>NUCLEOTIDE SEQUENCE [LARGE SCALE GENOMIC DNA]</scope>
    <source>
        <strain evidence="2">CGMCC 1.3566</strain>
    </source>
</reference>
<protein>
    <submittedName>
        <fullName evidence="1">Uncharacterized protein</fullName>
    </submittedName>
</protein>
<name>A0A1I0DRB4_9BACI</name>
<accession>A0A1I0DRB4</accession>
<dbReference type="EMBL" id="FOHJ01000004">
    <property type="protein sequence ID" value="SET34467.1"/>
    <property type="molecule type" value="Genomic_DNA"/>
</dbReference>
<gene>
    <name evidence="1" type="ORF">SAMN05421676_104111</name>
</gene>
<dbReference type="OrthoDB" id="9856109at2"/>
<organism evidence="1 2">
    <name type="scientific">Salinibacillus kushneri</name>
    <dbReference type="NCBI Taxonomy" id="237682"/>
    <lineage>
        <taxon>Bacteria</taxon>
        <taxon>Bacillati</taxon>
        <taxon>Bacillota</taxon>
        <taxon>Bacilli</taxon>
        <taxon>Bacillales</taxon>
        <taxon>Bacillaceae</taxon>
        <taxon>Salinibacillus</taxon>
    </lineage>
</organism>
<dbReference type="RefSeq" id="WP_093133403.1">
    <property type="nucleotide sequence ID" value="NZ_FOHJ01000004.1"/>
</dbReference>
<proteinExistence type="predicted"/>